<comment type="caution">
    <text evidence="7">The sequence shown here is derived from an EMBL/GenBank/DDBJ whole genome shotgun (WGS) entry which is preliminary data.</text>
</comment>
<gene>
    <name evidence="7" type="primary">gmhB</name>
    <name evidence="7" type="ORF">KO508_02560</name>
</gene>
<dbReference type="EC" id="3.1.3.-" evidence="6"/>
<evidence type="ECO:0000313" key="7">
    <source>
        <dbReference type="EMBL" id="MBU2872877.1"/>
    </source>
</evidence>
<protein>
    <recommendedName>
        <fullName evidence="5 6">D,D-heptose 1,7-bisphosphate phosphatase</fullName>
        <ecNumber evidence="6">3.1.3.-</ecNumber>
    </recommendedName>
</protein>
<evidence type="ECO:0000256" key="5">
    <source>
        <dbReference type="ARBA" id="ARBA00031828"/>
    </source>
</evidence>
<organism evidence="7 8">
    <name type="scientific">Marinobacter salexigens</name>
    <dbReference type="NCBI Taxonomy" id="1925763"/>
    <lineage>
        <taxon>Bacteria</taxon>
        <taxon>Pseudomonadati</taxon>
        <taxon>Pseudomonadota</taxon>
        <taxon>Gammaproteobacteria</taxon>
        <taxon>Pseudomonadales</taxon>
        <taxon>Marinobacteraceae</taxon>
        <taxon>Marinobacter</taxon>
    </lineage>
</organism>
<keyword evidence="6" id="KW-0963">Cytoplasm</keyword>
<dbReference type="InterPro" id="IPR006549">
    <property type="entry name" value="HAD-SF_hydro_IIIA"/>
</dbReference>
<dbReference type="InterPro" id="IPR006543">
    <property type="entry name" value="Histidinol-phos"/>
</dbReference>
<comment type="subcellular location">
    <subcellularLocation>
        <location evidence="1 6">Cytoplasm</location>
    </subcellularLocation>
</comment>
<dbReference type="RefSeq" id="WP_216006764.1">
    <property type="nucleotide sequence ID" value="NZ_JAHKPV010000001.1"/>
</dbReference>
<evidence type="ECO:0000256" key="3">
    <source>
        <dbReference type="ARBA" id="ARBA00022801"/>
    </source>
</evidence>
<dbReference type="PANTHER" id="PTHR42891:SF1">
    <property type="entry name" value="D-GLYCERO-BETA-D-MANNO-HEPTOSE-1,7-BISPHOSPHATE 7-PHOSPHATASE"/>
    <property type="match status" value="1"/>
</dbReference>
<evidence type="ECO:0000313" key="8">
    <source>
        <dbReference type="Proteomes" id="UP000753376"/>
    </source>
</evidence>
<comment type="similarity">
    <text evidence="6">Belongs to the gmhB family.</text>
</comment>
<dbReference type="NCBIfam" id="NF006506">
    <property type="entry name" value="PRK08942.1"/>
    <property type="match status" value="1"/>
</dbReference>
<reference evidence="7 8" key="1">
    <citation type="submission" date="2021-05" db="EMBL/GenBank/DDBJ databases">
        <title>Draft genomes of bacteria isolated from model marine particles.</title>
        <authorList>
            <person name="Datta M.S."/>
            <person name="Schwartzman J.A."/>
            <person name="Enke T.N."/>
            <person name="Saavedra J."/>
            <person name="Cermak N."/>
            <person name="Cordero O.X."/>
        </authorList>
    </citation>
    <scope>NUCLEOTIDE SEQUENCE [LARGE SCALE GENOMIC DNA]</scope>
    <source>
        <strain evidence="7 8">D2M19</strain>
    </source>
</reference>
<evidence type="ECO:0000256" key="4">
    <source>
        <dbReference type="ARBA" id="ARBA00023277"/>
    </source>
</evidence>
<dbReference type="EMBL" id="JAHKPV010000001">
    <property type="protein sequence ID" value="MBU2872877.1"/>
    <property type="molecule type" value="Genomic_DNA"/>
</dbReference>
<dbReference type="NCBIfam" id="TIGR01656">
    <property type="entry name" value="Histidinol-ppas"/>
    <property type="match status" value="1"/>
</dbReference>
<dbReference type="PANTHER" id="PTHR42891">
    <property type="entry name" value="D-GLYCERO-BETA-D-MANNO-HEPTOSE-1,7-BISPHOSPHATE 7-PHOSPHATASE"/>
    <property type="match status" value="1"/>
</dbReference>
<dbReference type="Pfam" id="PF13242">
    <property type="entry name" value="Hydrolase_like"/>
    <property type="match status" value="1"/>
</dbReference>
<accession>A0ABS6A413</accession>
<name>A0ABS6A413_9GAMM</name>
<dbReference type="CDD" id="cd07503">
    <property type="entry name" value="HAD_HisB-N"/>
    <property type="match status" value="1"/>
</dbReference>
<keyword evidence="2" id="KW-0479">Metal-binding</keyword>
<dbReference type="GO" id="GO:0034200">
    <property type="term" value="F:D-glycero-beta-D-manno-heptose 1,7-bisphosphate 7-phosphatase activity"/>
    <property type="evidence" value="ECO:0007669"/>
    <property type="project" value="UniProtKB-EC"/>
</dbReference>
<dbReference type="PIRSF" id="PIRSF004682">
    <property type="entry name" value="GmhB"/>
    <property type="match status" value="1"/>
</dbReference>
<dbReference type="Proteomes" id="UP000753376">
    <property type="component" value="Unassembled WGS sequence"/>
</dbReference>
<dbReference type="InterPro" id="IPR004446">
    <property type="entry name" value="Heptose_bisP_phosphatase"/>
</dbReference>
<evidence type="ECO:0000256" key="6">
    <source>
        <dbReference type="PIRNR" id="PIRNR004682"/>
    </source>
</evidence>
<sequence length="189" mass="20713">MLIILDRDGVINEYDGNYICSVDDWQPIPGSIEAMARLYKAGHRIAIATNQSGIARDFYGTDILAGMHEKMTQLLEPLGGRIEFIAYCPHHPDDGCGCRKPLTGLLKQIRDHLQLNTLKGAIMVGDSRKDLEAGVAEDCQPVLVRTGNGKDTEHHLKTRPIPSAKVAIYDHLSAFTDAFLSGSGLEKSI</sequence>
<evidence type="ECO:0000256" key="2">
    <source>
        <dbReference type="ARBA" id="ARBA00022723"/>
    </source>
</evidence>
<keyword evidence="3 6" id="KW-0378">Hydrolase</keyword>
<dbReference type="NCBIfam" id="TIGR01662">
    <property type="entry name" value="HAD-SF-IIIA"/>
    <property type="match status" value="1"/>
</dbReference>
<keyword evidence="8" id="KW-1185">Reference proteome</keyword>
<proteinExistence type="inferred from homology"/>
<evidence type="ECO:0000256" key="1">
    <source>
        <dbReference type="ARBA" id="ARBA00004496"/>
    </source>
</evidence>
<keyword evidence="4 6" id="KW-0119">Carbohydrate metabolism</keyword>